<reference evidence="6 7" key="1">
    <citation type="journal article" date="2012" name="J. Bacteriol.">
        <title>Genome Sequence of Pectin-Degrading Alishewanella aestuarii Strain B11T, Isolated from Tidal Flat Sediment.</title>
        <authorList>
            <person name="Jung J."/>
            <person name="Choi S."/>
            <person name="Chun J."/>
            <person name="Park W."/>
        </authorList>
    </citation>
    <scope>NUCLEOTIDE SEQUENCE [LARGE SCALE GENOMIC DNA]</scope>
    <source>
        <strain evidence="6 7">B11</strain>
    </source>
</reference>
<keyword evidence="4" id="KW-1133">Transmembrane helix</keyword>
<dbReference type="InterPro" id="IPR050469">
    <property type="entry name" value="Diguanylate_Cyclase"/>
</dbReference>
<dbReference type="CDD" id="cd01949">
    <property type="entry name" value="GGDEF"/>
    <property type="match status" value="1"/>
</dbReference>
<dbReference type="Gene3D" id="3.30.70.270">
    <property type="match status" value="1"/>
</dbReference>
<comment type="cofactor">
    <cofactor evidence="1">
        <name>Mg(2+)</name>
        <dbReference type="ChEBI" id="CHEBI:18420"/>
    </cofactor>
</comment>
<sequence length="969" mass="109207">MFSPPTDKLTARQSSVYHITQDQHGFMWLATDSDGLLRFDGSESVNWLSVAESGLRRQNVDKFVLENNGAIWMASWGHGLTYLAAANDVQYNFRADSGDPDALASDRVQTLFLDSKQRLWIGTVAGVNYIDLANPREIKRYAAPELEHPLHKNRIWWITESAEGLWFATADGIVLLNTEQQVKRYLLPQPEKNILERAREVRAIQHFSSGIWASSATGVYQYHSGCDCFARLEMPAQVASPRVNVLYQSPDNYLWVGSTEGLFLYDTEAKQWIKNRQGFNYLPDVDVRTLYENADSQLWVGSRDQGLFIGNPQQRAFQPLSSQLPSPLQQAASRLISALYQDQQRNIWIAAHGALIWLEHASNQWHQVLYRQQHNIRKIYQFASQPDGSLWLATDSGLYQMQDGRLRPELTPFELAGIPPGAITAFHISTDGDFYLGVWQRGLLRWQPQTQQATISLTNLATNSGDQIYQIVTDQSGNLYAATRYSGLYKRPVGQSWHQVETGVANLVEGFNCVLPVAETIVWLCSEYGLWRLDLQSGSSSQFLTEQGLPSVFITGAFLDQQQRLWALTNHGPARFNEHSQRFTSYSLNDGLPDLTMQRNAHLLLPDGSFLLGTAMGVANSKFDIEAEYMPVPRVALSQVEIDGRDQTRHYPVNQTQIALPANFRELVIGVSVLDYREPDKNTIRYRLLGFSSNWSSATRNRELRYLGLAPGNYLLEVIGQNSQGIQSAEPLRIQIQVAAPWWYSPYLWIVSAVVFLTTLLLSVYLRELNLRRRNARLAGLVSARTQELELLAQQLQNKADHDELTGLLNRAGFTEHFQRLRLQLQRSQQSLSLVLIDLDYFKSINDQFGHAAGDAALQHFAAKLSTRARGSDLTGRWGGEEFILALADCTASDAKVFCEALLREMQQEPCSYQGAILKLSATFGIAQLPVSCSSLEQWVKLADDALYQGKHRGRAQAVIAKPTQLLTN</sequence>
<dbReference type="NCBIfam" id="TIGR00254">
    <property type="entry name" value="GGDEF"/>
    <property type="match status" value="1"/>
</dbReference>
<name>J2IE64_9ALTE</name>
<dbReference type="GO" id="GO:0052621">
    <property type="term" value="F:diguanylate cyclase activity"/>
    <property type="evidence" value="ECO:0007669"/>
    <property type="project" value="UniProtKB-EC"/>
</dbReference>
<dbReference type="PROSITE" id="PS50887">
    <property type="entry name" value="GGDEF"/>
    <property type="match status" value="1"/>
</dbReference>
<gene>
    <name evidence="6" type="ORF">AEST_17860</name>
</gene>
<dbReference type="EMBL" id="ALAB01000024">
    <property type="protein sequence ID" value="EJI85447.1"/>
    <property type="molecule type" value="Genomic_DNA"/>
</dbReference>
<dbReference type="EC" id="2.7.7.65" evidence="2"/>
<dbReference type="PANTHER" id="PTHR45138:SF9">
    <property type="entry name" value="DIGUANYLATE CYCLASE DGCM-RELATED"/>
    <property type="match status" value="1"/>
</dbReference>
<comment type="caution">
    <text evidence="6">The sequence shown here is derived from an EMBL/GenBank/DDBJ whole genome shotgun (WGS) entry which is preliminary data.</text>
</comment>
<evidence type="ECO:0000259" key="5">
    <source>
        <dbReference type="PROSITE" id="PS50887"/>
    </source>
</evidence>
<evidence type="ECO:0000256" key="3">
    <source>
        <dbReference type="ARBA" id="ARBA00034247"/>
    </source>
</evidence>
<comment type="catalytic activity">
    <reaction evidence="3">
        <text>2 GTP = 3',3'-c-di-GMP + 2 diphosphate</text>
        <dbReference type="Rhea" id="RHEA:24898"/>
        <dbReference type="ChEBI" id="CHEBI:33019"/>
        <dbReference type="ChEBI" id="CHEBI:37565"/>
        <dbReference type="ChEBI" id="CHEBI:58805"/>
        <dbReference type="EC" id="2.7.7.65"/>
    </reaction>
</comment>
<organism evidence="6 7">
    <name type="scientific">Alishewanella aestuarii B11</name>
    <dbReference type="NCBI Taxonomy" id="1197174"/>
    <lineage>
        <taxon>Bacteria</taxon>
        <taxon>Pseudomonadati</taxon>
        <taxon>Pseudomonadota</taxon>
        <taxon>Gammaproteobacteria</taxon>
        <taxon>Alteromonadales</taxon>
        <taxon>Alteromonadaceae</taxon>
        <taxon>Alishewanella</taxon>
    </lineage>
</organism>
<dbReference type="SMART" id="SM00267">
    <property type="entry name" value="GGDEF"/>
    <property type="match status" value="1"/>
</dbReference>
<dbReference type="InterPro" id="IPR043128">
    <property type="entry name" value="Rev_trsase/Diguanyl_cyclase"/>
</dbReference>
<dbReference type="InterPro" id="IPR000160">
    <property type="entry name" value="GGDEF_dom"/>
</dbReference>
<dbReference type="Gene3D" id="2.60.40.10">
    <property type="entry name" value="Immunoglobulins"/>
    <property type="match status" value="1"/>
</dbReference>
<dbReference type="PANTHER" id="PTHR45138">
    <property type="entry name" value="REGULATORY COMPONENTS OF SENSORY TRANSDUCTION SYSTEM"/>
    <property type="match status" value="1"/>
</dbReference>
<dbReference type="AlphaFoldDB" id="J2IE64"/>
<evidence type="ECO:0000256" key="2">
    <source>
        <dbReference type="ARBA" id="ARBA00012528"/>
    </source>
</evidence>
<dbReference type="InterPro" id="IPR013783">
    <property type="entry name" value="Ig-like_fold"/>
</dbReference>
<dbReference type="Gene3D" id="2.130.10.10">
    <property type="entry name" value="YVTN repeat-like/Quinoprotein amine dehydrogenase"/>
    <property type="match status" value="3"/>
</dbReference>
<dbReference type="InterPro" id="IPR029787">
    <property type="entry name" value="Nucleotide_cyclase"/>
</dbReference>
<proteinExistence type="predicted"/>
<evidence type="ECO:0000256" key="1">
    <source>
        <dbReference type="ARBA" id="ARBA00001946"/>
    </source>
</evidence>
<dbReference type="SUPFAM" id="SSF63829">
    <property type="entry name" value="Calcium-dependent phosphotriesterase"/>
    <property type="match status" value="1"/>
</dbReference>
<accession>J2IE64</accession>
<feature type="domain" description="GGDEF" evidence="5">
    <location>
        <begin position="830"/>
        <end position="963"/>
    </location>
</feature>
<evidence type="ECO:0000256" key="4">
    <source>
        <dbReference type="SAM" id="Phobius"/>
    </source>
</evidence>
<evidence type="ECO:0000313" key="7">
    <source>
        <dbReference type="Proteomes" id="UP000012043"/>
    </source>
</evidence>
<dbReference type="InterPro" id="IPR015943">
    <property type="entry name" value="WD40/YVTN_repeat-like_dom_sf"/>
</dbReference>
<dbReference type="InterPro" id="IPR011123">
    <property type="entry name" value="Y_Y_Y"/>
</dbReference>
<dbReference type="Pfam" id="PF00990">
    <property type="entry name" value="GGDEF"/>
    <property type="match status" value="1"/>
</dbReference>
<protein>
    <recommendedName>
        <fullName evidence="2">diguanylate cyclase</fullName>
        <ecNumber evidence="2">2.7.7.65</ecNumber>
    </recommendedName>
</protein>
<dbReference type="Proteomes" id="UP000012043">
    <property type="component" value="Unassembled WGS sequence"/>
</dbReference>
<dbReference type="SUPFAM" id="SSF101898">
    <property type="entry name" value="NHL repeat"/>
    <property type="match status" value="1"/>
</dbReference>
<keyword evidence="4" id="KW-0472">Membrane</keyword>
<dbReference type="Pfam" id="PF07495">
    <property type="entry name" value="Y_Y_Y"/>
    <property type="match status" value="1"/>
</dbReference>
<keyword evidence="4" id="KW-0812">Transmembrane</keyword>
<dbReference type="PATRIC" id="fig|1197174.4.peg.1746"/>
<dbReference type="SUPFAM" id="SSF55073">
    <property type="entry name" value="Nucleotide cyclase"/>
    <property type="match status" value="1"/>
</dbReference>
<feature type="transmembrane region" description="Helical" evidence="4">
    <location>
        <begin position="742"/>
        <end position="766"/>
    </location>
</feature>
<dbReference type="FunFam" id="3.30.70.270:FF:000001">
    <property type="entry name" value="Diguanylate cyclase domain protein"/>
    <property type="match status" value="1"/>
</dbReference>
<evidence type="ECO:0000313" key="6">
    <source>
        <dbReference type="EMBL" id="EJI85447.1"/>
    </source>
</evidence>
<keyword evidence="7" id="KW-1185">Reference proteome</keyword>